<sequence length="525" mass="58707">MEPELSNIGSDNYTDYKGKKADQRKHGGVRAASIACVVEIMLSLITSCNGVTLVDYFFKSMHYSVAESSNMVTNFLGTAYLLSIIWGFISDSYITRFTTFLVSGTLQLMGLMMLTYQAQNPNLQPSENKTPSYMQALFLFAGLYAIAAGLGGMRATLAAHGADQLDQRNKSLISSYFSWYFFSLMTGGLLATCVMVPIEQKYGWSTSFFILLFVASLALCTFVSGFSLYRYKRPSGSPLTRIIQTLVASASNIKVLTGGSLNHDVTELLLAGDQSHDKFKFLNKALMDQNIDVAQVKETKSFIGLLSIFVTTIMMNCCVSQILTFSVQQGNLMNRTIYNFTIPTQSIAFVPIIISLTFIILFEQFKKMNKHKDNSNNKFYKPLFRMGIGLALVSTSMFVASIIESKRLESFKNGKTLSVFWLLFQYILLGLSDTLTLGGMIEFFYSEAPESMKSICTSLSWCSSSMGFFMSSVLVTLSNSISGRFGKEWFGGKDLNHSRLDLFYALLCIINILNFLLYVYFAKRY</sequence>
<dbReference type="PaxDb" id="3880-AES78973"/>
<feature type="transmembrane region" description="Helical" evidence="6">
    <location>
        <begin position="502"/>
        <end position="521"/>
    </location>
</feature>
<feature type="transmembrane region" description="Helical" evidence="6">
    <location>
        <begin position="383"/>
        <end position="403"/>
    </location>
</feature>
<reference evidence="8" key="3">
    <citation type="submission" date="2015-04" db="UniProtKB">
        <authorList>
            <consortium name="EnsemblPlants"/>
        </authorList>
    </citation>
    <scope>IDENTIFICATION</scope>
    <source>
        <strain evidence="8">cv. Jemalong A17</strain>
    </source>
</reference>
<organism evidence="7 9">
    <name type="scientific">Medicago truncatula</name>
    <name type="common">Barrel medic</name>
    <name type="synonym">Medicago tribuloides</name>
    <dbReference type="NCBI Taxonomy" id="3880"/>
    <lineage>
        <taxon>Eukaryota</taxon>
        <taxon>Viridiplantae</taxon>
        <taxon>Streptophyta</taxon>
        <taxon>Embryophyta</taxon>
        <taxon>Tracheophyta</taxon>
        <taxon>Spermatophyta</taxon>
        <taxon>Magnoliopsida</taxon>
        <taxon>eudicotyledons</taxon>
        <taxon>Gunneridae</taxon>
        <taxon>Pentapetalae</taxon>
        <taxon>rosids</taxon>
        <taxon>fabids</taxon>
        <taxon>Fabales</taxon>
        <taxon>Fabaceae</taxon>
        <taxon>Papilionoideae</taxon>
        <taxon>50 kb inversion clade</taxon>
        <taxon>NPAAA clade</taxon>
        <taxon>Hologalegina</taxon>
        <taxon>IRL clade</taxon>
        <taxon>Trifolieae</taxon>
        <taxon>Medicago</taxon>
    </lineage>
</organism>
<evidence type="ECO:0000256" key="5">
    <source>
        <dbReference type="ARBA" id="ARBA00023136"/>
    </source>
</evidence>
<keyword evidence="5 6" id="KW-0472">Membrane</keyword>
<feature type="transmembrane region" description="Helical" evidence="6">
    <location>
        <begin position="136"/>
        <end position="157"/>
    </location>
</feature>
<feature type="transmembrane region" description="Helical" evidence="6">
    <location>
        <begin position="177"/>
        <end position="198"/>
    </location>
</feature>
<feature type="transmembrane region" description="Helical" evidence="6">
    <location>
        <begin position="342"/>
        <end position="362"/>
    </location>
</feature>
<evidence type="ECO:0000256" key="6">
    <source>
        <dbReference type="SAM" id="Phobius"/>
    </source>
</evidence>
<dbReference type="InterPro" id="IPR036259">
    <property type="entry name" value="MFS_trans_sf"/>
</dbReference>
<feature type="transmembrane region" description="Helical" evidence="6">
    <location>
        <begin position="458"/>
        <end position="482"/>
    </location>
</feature>
<dbReference type="Proteomes" id="UP000002051">
    <property type="component" value="Unassembled WGS sequence"/>
</dbReference>
<feature type="transmembrane region" description="Helical" evidence="6">
    <location>
        <begin position="29"/>
        <end position="52"/>
    </location>
</feature>
<dbReference type="EnsemblPlants" id="AES78973">
    <property type="protein sequence ID" value="AES78973"/>
    <property type="gene ID" value="MTR_7g051830"/>
</dbReference>
<feature type="transmembrane region" description="Helical" evidence="6">
    <location>
        <begin position="302"/>
        <end position="322"/>
    </location>
</feature>
<name>G7KXZ6_MEDTR</name>
<evidence type="ECO:0000313" key="7">
    <source>
        <dbReference type="EMBL" id="AES78973.2"/>
    </source>
</evidence>
<reference evidence="7 9" key="1">
    <citation type="journal article" date="2011" name="Nature">
        <title>The Medicago genome provides insight into the evolution of rhizobial symbioses.</title>
        <authorList>
            <person name="Young N.D."/>
            <person name="Debelle F."/>
            <person name="Oldroyd G.E."/>
            <person name="Geurts R."/>
            <person name="Cannon S.B."/>
            <person name="Udvardi M.K."/>
            <person name="Benedito V.A."/>
            <person name="Mayer K.F."/>
            <person name="Gouzy J."/>
            <person name="Schoof H."/>
            <person name="Van de Peer Y."/>
            <person name="Proost S."/>
            <person name="Cook D.R."/>
            <person name="Meyers B.C."/>
            <person name="Spannagl M."/>
            <person name="Cheung F."/>
            <person name="De Mita S."/>
            <person name="Krishnakumar V."/>
            <person name="Gundlach H."/>
            <person name="Zhou S."/>
            <person name="Mudge J."/>
            <person name="Bharti A.K."/>
            <person name="Murray J.D."/>
            <person name="Naoumkina M.A."/>
            <person name="Rosen B."/>
            <person name="Silverstein K.A."/>
            <person name="Tang H."/>
            <person name="Rombauts S."/>
            <person name="Zhao P.X."/>
            <person name="Zhou P."/>
            <person name="Barbe V."/>
            <person name="Bardou P."/>
            <person name="Bechner M."/>
            <person name="Bellec A."/>
            <person name="Berger A."/>
            <person name="Berges H."/>
            <person name="Bidwell S."/>
            <person name="Bisseling T."/>
            <person name="Choisne N."/>
            <person name="Couloux A."/>
            <person name="Denny R."/>
            <person name="Deshpande S."/>
            <person name="Dai X."/>
            <person name="Doyle J.J."/>
            <person name="Dudez A.M."/>
            <person name="Farmer A.D."/>
            <person name="Fouteau S."/>
            <person name="Franken C."/>
            <person name="Gibelin C."/>
            <person name="Gish J."/>
            <person name="Goldstein S."/>
            <person name="Gonzalez A.J."/>
            <person name="Green P.J."/>
            <person name="Hallab A."/>
            <person name="Hartog M."/>
            <person name="Hua A."/>
            <person name="Humphray S.J."/>
            <person name="Jeong D.H."/>
            <person name="Jing Y."/>
            <person name="Jocker A."/>
            <person name="Kenton S.M."/>
            <person name="Kim D.J."/>
            <person name="Klee K."/>
            <person name="Lai H."/>
            <person name="Lang C."/>
            <person name="Lin S."/>
            <person name="Macmil S.L."/>
            <person name="Magdelenat G."/>
            <person name="Matthews L."/>
            <person name="McCorrison J."/>
            <person name="Monaghan E.L."/>
            <person name="Mun J.H."/>
            <person name="Najar F.Z."/>
            <person name="Nicholson C."/>
            <person name="Noirot C."/>
            <person name="O'Bleness M."/>
            <person name="Paule C.R."/>
            <person name="Poulain J."/>
            <person name="Prion F."/>
            <person name="Qin B."/>
            <person name="Qu C."/>
            <person name="Retzel E.F."/>
            <person name="Riddle C."/>
            <person name="Sallet E."/>
            <person name="Samain S."/>
            <person name="Samson N."/>
            <person name="Sanders I."/>
            <person name="Saurat O."/>
            <person name="Scarpelli C."/>
            <person name="Schiex T."/>
            <person name="Segurens B."/>
            <person name="Severin A.J."/>
            <person name="Sherrier D.J."/>
            <person name="Shi R."/>
            <person name="Sims S."/>
            <person name="Singer S.R."/>
            <person name="Sinharoy S."/>
            <person name="Sterck L."/>
            <person name="Viollet A."/>
            <person name="Wang B.B."/>
            <person name="Wang K."/>
            <person name="Wang M."/>
            <person name="Wang X."/>
            <person name="Warfsmann J."/>
            <person name="Weissenbach J."/>
            <person name="White D.D."/>
            <person name="White J.D."/>
            <person name="Wiley G.B."/>
            <person name="Wincker P."/>
            <person name="Xing Y."/>
            <person name="Yang L."/>
            <person name="Yao Z."/>
            <person name="Ying F."/>
            <person name="Zhai J."/>
            <person name="Zhou L."/>
            <person name="Zuber A."/>
            <person name="Denarie J."/>
            <person name="Dixon R.A."/>
            <person name="May G.D."/>
            <person name="Schwartz D.C."/>
            <person name="Rogers J."/>
            <person name="Quetier F."/>
            <person name="Town C.D."/>
            <person name="Roe B.A."/>
        </authorList>
    </citation>
    <scope>NUCLEOTIDE SEQUENCE [LARGE SCALE GENOMIC DNA]</scope>
    <source>
        <strain evidence="7">A17</strain>
        <strain evidence="8 9">cv. Jemalong A17</strain>
    </source>
</reference>
<reference evidence="7 9" key="2">
    <citation type="journal article" date="2014" name="BMC Genomics">
        <title>An improved genome release (version Mt4.0) for the model legume Medicago truncatula.</title>
        <authorList>
            <person name="Tang H."/>
            <person name="Krishnakumar V."/>
            <person name="Bidwell S."/>
            <person name="Rosen B."/>
            <person name="Chan A."/>
            <person name="Zhou S."/>
            <person name="Gentzbittel L."/>
            <person name="Childs K.L."/>
            <person name="Yandell M."/>
            <person name="Gundlach H."/>
            <person name="Mayer K.F."/>
            <person name="Schwartz D.C."/>
            <person name="Town C.D."/>
        </authorList>
    </citation>
    <scope>GENOME REANNOTATION</scope>
    <source>
        <strain evidence="8 9">cv. Jemalong A17</strain>
    </source>
</reference>
<keyword evidence="4 6" id="KW-1133">Transmembrane helix</keyword>
<feature type="transmembrane region" description="Helical" evidence="6">
    <location>
        <begin position="72"/>
        <end position="90"/>
    </location>
</feature>
<dbReference type="eggNOG" id="KOG1237">
    <property type="taxonomic scope" value="Eukaryota"/>
</dbReference>
<feature type="transmembrane region" description="Helical" evidence="6">
    <location>
        <begin position="423"/>
        <end position="446"/>
    </location>
</feature>
<evidence type="ECO:0000256" key="2">
    <source>
        <dbReference type="ARBA" id="ARBA00005982"/>
    </source>
</evidence>
<evidence type="ECO:0000256" key="1">
    <source>
        <dbReference type="ARBA" id="ARBA00004141"/>
    </source>
</evidence>
<dbReference type="Pfam" id="PF00854">
    <property type="entry name" value="PTR2"/>
    <property type="match status" value="1"/>
</dbReference>
<evidence type="ECO:0000256" key="4">
    <source>
        <dbReference type="ARBA" id="ARBA00022989"/>
    </source>
</evidence>
<dbReference type="AlphaFoldDB" id="G7KXZ6"/>
<dbReference type="Gene3D" id="1.20.1250.20">
    <property type="entry name" value="MFS general substrate transporter like domains"/>
    <property type="match status" value="1"/>
</dbReference>
<keyword evidence="9" id="KW-1185">Reference proteome</keyword>
<dbReference type="GO" id="GO:0016020">
    <property type="term" value="C:membrane"/>
    <property type="evidence" value="ECO:0000318"/>
    <property type="project" value="GO_Central"/>
</dbReference>
<evidence type="ECO:0000313" key="8">
    <source>
        <dbReference type="EnsemblPlants" id="AES78973"/>
    </source>
</evidence>
<gene>
    <name evidence="7" type="ordered locus">MTR_7g051830</name>
</gene>
<dbReference type="InterPro" id="IPR000109">
    <property type="entry name" value="POT_fam"/>
</dbReference>
<dbReference type="GO" id="GO:0022857">
    <property type="term" value="F:transmembrane transporter activity"/>
    <property type="evidence" value="ECO:0000318"/>
    <property type="project" value="GO_Central"/>
</dbReference>
<comment type="similarity">
    <text evidence="2">Belongs to the major facilitator superfamily. Proton-dependent oligopeptide transporter (POT/PTR) (TC 2.A.17) family.</text>
</comment>
<dbReference type="EMBL" id="CM001223">
    <property type="protein sequence ID" value="AES78973.2"/>
    <property type="molecule type" value="Genomic_DNA"/>
</dbReference>
<accession>A0A0C3W5S4</accession>
<evidence type="ECO:0000313" key="9">
    <source>
        <dbReference type="Proteomes" id="UP000002051"/>
    </source>
</evidence>
<dbReference type="SUPFAM" id="SSF103473">
    <property type="entry name" value="MFS general substrate transporter"/>
    <property type="match status" value="1"/>
</dbReference>
<protein>
    <submittedName>
        <fullName evidence="7">Proton-dependent oligopeptide transport family protein</fullName>
    </submittedName>
</protein>
<feature type="transmembrane region" description="Helical" evidence="6">
    <location>
        <begin position="204"/>
        <end position="229"/>
    </location>
</feature>
<dbReference type="GO" id="GO:0055085">
    <property type="term" value="P:transmembrane transport"/>
    <property type="evidence" value="ECO:0000318"/>
    <property type="project" value="GO_Central"/>
</dbReference>
<evidence type="ECO:0000256" key="3">
    <source>
        <dbReference type="ARBA" id="ARBA00022692"/>
    </source>
</evidence>
<comment type="subcellular location">
    <subcellularLocation>
        <location evidence="1">Membrane</location>
        <topology evidence="1">Multi-pass membrane protein</topology>
    </subcellularLocation>
</comment>
<proteinExistence type="inferred from homology"/>
<accession>G7KXZ6</accession>
<feature type="transmembrane region" description="Helical" evidence="6">
    <location>
        <begin position="97"/>
        <end position="116"/>
    </location>
</feature>
<dbReference type="PANTHER" id="PTHR11654">
    <property type="entry name" value="OLIGOPEPTIDE TRANSPORTER-RELATED"/>
    <property type="match status" value="1"/>
</dbReference>
<dbReference type="HOGENOM" id="CLU_009313_4_0_1"/>
<keyword evidence="3 6" id="KW-0812">Transmembrane</keyword>